<dbReference type="Proteomes" id="UP000241595">
    <property type="component" value="Unassembled WGS sequence"/>
</dbReference>
<proteinExistence type="predicted"/>
<dbReference type="AlphaFoldDB" id="A0A2U3NKB0"/>
<sequence length="112" mass="12456">MSGSRASSGGGFAGLLGLALIIWVIIKLLWVIAGAAALVGLFFVARAVVREGRRRADLRTAERAAVRFRADQQHRWVLRGDDRGIYGAEGAQLMHYLYPERARVKRLLPLRE</sequence>
<dbReference type="EMBL" id="FTRV01000017">
    <property type="protein sequence ID" value="SPM31968.1"/>
    <property type="molecule type" value="Genomic_DNA"/>
</dbReference>
<evidence type="ECO:0000313" key="2">
    <source>
        <dbReference type="EMBL" id="SPM31968.1"/>
    </source>
</evidence>
<keyword evidence="1" id="KW-0472">Membrane</keyword>
<accession>A0A2U3NKB0</accession>
<keyword evidence="1" id="KW-1133">Transmembrane helix</keyword>
<dbReference type="STRING" id="1841859.GCA_900157385_05495"/>
<dbReference type="OrthoDB" id="4738397at2"/>
<evidence type="ECO:0000256" key="1">
    <source>
        <dbReference type="SAM" id="Phobius"/>
    </source>
</evidence>
<organism evidence="2 3">
    <name type="scientific">Mycobacterium terramassiliense</name>
    <dbReference type="NCBI Taxonomy" id="1841859"/>
    <lineage>
        <taxon>Bacteria</taxon>
        <taxon>Bacillati</taxon>
        <taxon>Actinomycetota</taxon>
        <taxon>Actinomycetes</taxon>
        <taxon>Mycobacteriales</taxon>
        <taxon>Mycobacteriaceae</taxon>
        <taxon>Mycobacterium</taxon>
    </lineage>
</organism>
<protein>
    <submittedName>
        <fullName evidence="2">Uncharacterized protein</fullName>
    </submittedName>
</protein>
<name>A0A2U3NKB0_9MYCO</name>
<reference evidence="2 3" key="1">
    <citation type="submission" date="2017-01" db="EMBL/GenBank/DDBJ databases">
        <authorList>
            <consortium name="Urmite Genomes"/>
        </authorList>
    </citation>
    <scope>NUCLEOTIDE SEQUENCE [LARGE SCALE GENOMIC DNA]</scope>
    <source>
        <strain evidence="2 3">AB308</strain>
    </source>
</reference>
<gene>
    <name evidence="2" type="ORF">MTAB308_5493</name>
</gene>
<evidence type="ECO:0000313" key="3">
    <source>
        <dbReference type="Proteomes" id="UP000241595"/>
    </source>
</evidence>
<feature type="transmembrane region" description="Helical" evidence="1">
    <location>
        <begin position="12"/>
        <end position="45"/>
    </location>
</feature>
<dbReference type="RefSeq" id="WP_157901029.1">
    <property type="nucleotide sequence ID" value="NZ_LT717701.1"/>
</dbReference>
<keyword evidence="1" id="KW-0812">Transmembrane</keyword>
<keyword evidence="3" id="KW-1185">Reference proteome</keyword>